<dbReference type="Proteomes" id="UP000002872">
    <property type="component" value="Unassembled WGS sequence"/>
</dbReference>
<evidence type="ECO:0000313" key="2">
    <source>
        <dbReference type="EMBL" id="EIJ87429.1"/>
    </source>
</evidence>
<evidence type="ECO:0000313" key="3">
    <source>
        <dbReference type="Proteomes" id="UP000002872"/>
    </source>
</evidence>
<protein>
    <submittedName>
        <fullName evidence="2">Uncharacterized protein</fullName>
    </submittedName>
</protein>
<sequence length="937" mass="108795">MPFPKKTAHIRKGLIIGIVILCRMYCRVGLDVYKDLHNKEIRDGLCIRTNGPLFPARTFASEKCDLMHSMRFLSPGADINYSARASIDSSGDLTSYFSRYFNKDKTYKIKHLSKKKKYRTKPLSEEEKDQLYISDYHQTLIYLFPSSFGDLSIYTNRNNSFMRFIQSKHVLEHRINILASLFLLAEGVDVPLKIEGIGAEQVLVLKKIGTKENMFSLSMIAMCNIKQPSGIVKPIEVKQREAVSVINFFIENKTNPDIREGGKYAEPRTHEDFKTGKFLKNARWLIQHYIFEYLDSESSIIELAKAVHSMLKESIKQKEKEKLNAEIEYLKSIIGKCFVKSNGDITNDKGMHALNVVYGKTFLDNAFPFSGSISIPSYRSISSYNRKKNENSFIETYSNCVEAGLLGLFCCLAYDAETKEYTTEHMGEVSSDLKKFFTIYNKPFETADYTIYNEWNRVVADLKNENIKYLKENRNELVSGIINMLYVITEITGRYSKDKETIKEFYTRLEGHECKDNNFDENQSKLFNDIKSYITELFISLSKKCNSKKDSKEVERTIKIDTSNMSIKKNIIEHPDIFGKISITYSVSELEGGIILEHSNMHLSIKAVYNESGLDLISLNQAHINNTSLCVEGEKNNTLTDYLIARCIEHPRDNKVAEANFKELHPENINISEENNYLYPIEKLFLYNKFKKTGHAAFMAHYIRECLVDYPLEETNPWARLISNLLGSLPLNDYNVMNHILCNPFFKEELYNHRYKKITILSDIDNIYYKYIMTHGIHVHLIYCDSLKRILQILKTYISMGGEIGNYLLFLETVLYKNNQIKLLSLLTCGGENITYLSEIAEFIDNLDRNDPRYTNTLTSNDMWTIWFRMAFKSDIFISIIESIFDKINTEEENVHSEFIKEFDFSDLRDSKKIANFLRYLIKKSPETRKKFYYAVP</sequence>
<dbReference type="VEuPathDB" id="MicrosporidiaDB:NEQG_02310"/>
<feature type="coiled-coil region" evidence="1">
    <location>
        <begin position="301"/>
        <end position="328"/>
    </location>
</feature>
<evidence type="ECO:0000256" key="1">
    <source>
        <dbReference type="SAM" id="Coils"/>
    </source>
</evidence>
<keyword evidence="3" id="KW-1185">Reference proteome</keyword>
<accession>I3EDY2</accession>
<proteinExistence type="predicted"/>
<dbReference type="InParanoid" id="I3EDY2"/>
<organism evidence="2 3">
    <name type="scientific">Nematocida parisii (strain ERTm3)</name>
    <name type="common">Nematode killer fungus</name>
    <dbReference type="NCBI Taxonomy" id="935791"/>
    <lineage>
        <taxon>Eukaryota</taxon>
        <taxon>Fungi</taxon>
        <taxon>Fungi incertae sedis</taxon>
        <taxon>Microsporidia</taxon>
        <taxon>Nematocida</taxon>
    </lineage>
</organism>
<dbReference type="HOGENOM" id="CLU_009683_3_0_1"/>
<dbReference type="OrthoDB" id="2195549at2759"/>
<dbReference type="AlphaFoldDB" id="I3EDY2"/>
<name>I3EDY2_NEMP3</name>
<dbReference type="OMA" id="KSANIMQ"/>
<reference evidence="2" key="1">
    <citation type="submission" date="2011-01" db="EMBL/GenBank/DDBJ databases">
        <title>The Genome Sequence of Nematocida parisii strain ERTm3.</title>
        <authorList>
            <consortium name="The Broad Institute Genome Sequencing Platform"/>
            <consortium name="The Broad Institute Genome Sequencing Center for Infectious Disease"/>
            <person name="Cuomo C."/>
            <person name="Troemel E."/>
            <person name="Young S.K."/>
            <person name="Zeng Q."/>
            <person name="Gargeya S."/>
            <person name="Fitzgerald M."/>
            <person name="Haas B."/>
            <person name="Abouelleil A."/>
            <person name="Alvarado L."/>
            <person name="Arachchi H.M."/>
            <person name="Berlin A."/>
            <person name="Chapman S.B."/>
            <person name="Gearin G."/>
            <person name="Goldberg J."/>
            <person name="Griggs A."/>
            <person name="Gujja S."/>
            <person name="Hansen M."/>
            <person name="Heiman D."/>
            <person name="Howarth C."/>
            <person name="Larimer J."/>
            <person name="Lui A."/>
            <person name="MacDonald P.J.P."/>
            <person name="McCowen C."/>
            <person name="Montmayeur A."/>
            <person name="Murphy C."/>
            <person name="Neiman D."/>
            <person name="Pearson M."/>
            <person name="Priest M."/>
            <person name="Roberts A."/>
            <person name="Saif S."/>
            <person name="Shea T."/>
            <person name="Sisk P."/>
            <person name="Stolte C."/>
            <person name="Sykes S."/>
            <person name="Wortman J."/>
            <person name="Nusbaum C."/>
            <person name="Birren B."/>
        </authorList>
    </citation>
    <scope>NUCLEOTIDE SEQUENCE</scope>
    <source>
        <strain evidence="2">ERTm3</strain>
    </source>
</reference>
<gene>
    <name evidence="2" type="ORF">NEQG_02310</name>
</gene>
<dbReference type="EMBL" id="GL870882">
    <property type="protein sequence ID" value="EIJ87429.1"/>
    <property type="molecule type" value="Genomic_DNA"/>
</dbReference>
<keyword evidence="1" id="KW-0175">Coiled coil</keyword>